<evidence type="ECO:0000313" key="3">
    <source>
        <dbReference type="Proteomes" id="UP001596106"/>
    </source>
</evidence>
<dbReference type="Pfam" id="PF00581">
    <property type="entry name" value="Rhodanese"/>
    <property type="match status" value="1"/>
</dbReference>
<keyword evidence="3" id="KW-1185">Reference proteome</keyword>
<dbReference type="RefSeq" id="WP_379848660.1">
    <property type="nucleotide sequence ID" value="NZ_JBHSMA010000008.1"/>
</dbReference>
<comment type="caution">
    <text evidence="2">The sequence shown here is derived from an EMBL/GenBank/DDBJ whole genome shotgun (WGS) entry which is preliminary data.</text>
</comment>
<proteinExistence type="predicted"/>
<evidence type="ECO:0000313" key="2">
    <source>
        <dbReference type="EMBL" id="MFC5411772.1"/>
    </source>
</evidence>
<sequence length="102" mass="10824">MGIISALFTRKSTNFKALVDAGAVIVDVRSPQEYASGHIAGSRNIPLDTIASNADRLLKEGRTIITCCRSGARSGMAQSILKSKGIEAYNGGAWNSLDINLK</sequence>
<name>A0ABW0IKU3_9BACT</name>
<accession>A0ABW0IKU3</accession>
<dbReference type="SUPFAM" id="SSF52821">
    <property type="entry name" value="Rhodanese/Cell cycle control phosphatase"/>
    <property type="match status" value="1"/>
</dbReference>
<dbReference type="PANTHER" id="PTHR43031:SF1">
    <property type="entry name" value="PYRIDINE NUCLEOTIDE-DISULPHIDE OXIDOREDUCTASE"/>
    <property type="match status" value="1"/>
</dbReference>
<dbReference type="Proteomes" id="UP001596106">
    <property type="component" value="Unassembled WGS sequence"/>
</dbReference>
<dbReference type="InterPro" id="IPR036873">
    <property type="entry name" value="Rhodanese-like_dom_sf"/>
</dbReference>
<dbReference type="SMART" id="SM00450">
    <property type="entry name" value="RHOD"/>
    <property type="match status" value="1"/>
</dbReference>
<gene>
    <name evidence="2" type="ORF">ACFPMF_20790</name>
</gene>
<dbReference type="PANTHER" id="PTHR43031">
    <property type="entry name" value="FAD-DEPENDENT OXIDOREDUCTASE"/>
    <property type="match status" value="1"/>
</dbReference>
<dbReference type="PROSITE" id="PS50206">
    <property type="entry name" value="RHODANESE_3"/>
    <property type="match status" value="1"/>
</dbReference>
<organism evidence="2 3">
    <name type="scientific">Larkinella bovis</name>
    <dbReference type="NCBI Taxonomy" id="683041"/>
    <lineage>
        <taxon>Bacteria</taxon>
        <taxon>Pseudomonadati</taxon>
        <taxon>Bacteroidota</taxon>
        <taxon>Cytophagia</taxon>
        <taxon>Cytophagales</taxon>
        <taxon>Spirosomataceae</taxon>
        <taxon>Larkinella</taxon>
    </lineage>
</organism>
<reference evidence="3" key="1">
    <citation type="journal article" date="2019" name="Int. J. Syst. Evol. Microbiol.">
        <title>The Global Catalogue of Microorganisms (GCM) 10K type strain sequencing project: providing services to taxonomists for standard genome sequencing and annotation.</title>
        <authorList>
            <consortium name="The Broad Institute Genomics Platform"/>
            <consortium name="The Broad Institute Genome Sequencing Center for Infectious Disease"/>
            <person name="Wu L."/>
            <person name="Ma J."/>
        </authorList>
    </citation>
    <scope>NUCLEOTIDE SEQUENCE [LARGE SCALE GENOMIC DNA]</scope>
    <source>
        <strain evidence="3">CCUG 55250</strain>
    </source>
</reference>
<protein>
    <submittedName>
        <fullName evidence="2">Rhodanese-like domain-containing protein</fullName>
    </submittedName>
</protein>
<dbReference type="CDD" id="cd00158">
    <property type="entry name" value="RHOD"/>
    <property type="match status" value="1"/>
</dbReference>
<dbReference type="Gene3D" id="3.40.250.10">
    <property type="entry name" value="Rhodanese-like domain"/>
    <property type="match status" value="1"/>
</dbReference>
<dbReference type="InterPro" id="IPR001763">
    <property type="entry name" value="Rhodanese-like_dom"/>
</dbReference>
<dbReference type="EMBL" id="JBHSMA010000008">
    <property type="protein sequence ID" value="MFC5411772.1"/>
    <property type="molecule type" value="Genomic_DNA"/>
</dbReference>
<dbReference type="InterPro" id="IPR050229">
    <property type="entry name" value="GlpE_sulfurtransferase"/>
</dbReference>
<feature type="domain" description="Rhodanese" evidence="1">
    <location>
        <begin position="19"/>
        <end position="96"/>
    </location>
</feature>
<evidence type="ECO:0000259" key="1">
    <source>
        <dbReference type="PROSITE" id="PS50206"/>
    </source>
</evidence>